<dbReference type="PANTHER" id="PTHR21716">
    <property type="entry name" value="TRANSMEMBRANE PROTEIN"/>
    <property type="match status" value="1"/>
</dbReference>
<evidence type="ECO:0000256" key="3">
    <source>
        <dbReference type="ARBA" id="ARBA00022692"/>
    </source>
</evidence>
<name>A0A059FZ24_9PROT</name>
<keyword evidence="5 6" id="KW-0472">Membrane</keyword>
<sequence length="349" mass="35802">MSGSPNLSGFTARLVLVLFIGGIALAAWVVRDAFLLMFAATLLAIAVHGIADALTRAAPLPRQGALAAAALLMTGSVAAILWIFGAQLASELSGVTDRLPGAWQRAKETLEAHPAGSALVAEIEAVAAGDSGGSLRGMLTDAGGYALPFASGLTSALLVIFIAAFLTTSAVSTRNGVLLVLPKGVDEKVGKALNASGRALKRWLLGISIDMVIITAVMALTLWLLGVPAFLGLALIAGLAQFVPTVGPLLAAVPGVLLAFTVSPMTALWTAIAYFTVSQLEANLVYPLIQKETTSISPALNLFAILAFGMLLGPLGVLLATPILVVLSVFVIQLYVQDTLGKEADIPGA</sequence>
<keyword evidence="4 6" id="KW-1133">Transmembrane helix</keyword>
<evidence type="ECO:0000256" key="6">
    <source>
        <dbReference type="SAM" id="Phobius"/>
    </source>
</evidence>
<keyword evidence="3 6" id="KW-0812">Transmembrane</keyword>
<evidence type="ECO:0000256" key="2">
    <source>
        <dbReference type="ARBA" id="ARBA00009773"/>
    </source>
</evidence>
<dbReference type="InterPro" id="IPR002549">
    <property type="entry name" value="AI-2E-like"/>
</dbReference>
<dbReference type="GO" id="GO:0016020">
    <property type="term" value="C:membrane"/>
    <property type="evidence" value="ECO:0007669"/>
    <property type="project" value="UniProtKB-SubCell"/>
</dbReference>
<feature type="transmembrane region" description="Helical" evidence="6">
    <location>
        <begin position="257"/>
        <end position="277"/>
    </location>
</feature>
<comment type="subcellular location">
    <subcellularLocation>
        <location evidence="1">Membrane</location>
        <topology evidence="1">Multi-pass membrane protein</topology>
    </subcellularLocation>
</comment>
<feature type="transmembrane region" description="Helical" evidence="6">
    <location>
        <begin position="36"/>
        <end position="54"/>
    </location>
</feature>
<organism evidence="7 8">
    <name type="scientific">Hyphomonas hirschiana VP5</name>
    <dbReference type="NCBI Taxonomy" id="1280951"/>
    <lineage>
        <taxon>Bacteria</taxon>
        <taxon>Pseudomonadati</taxon>
        <taxon>Pseudomonadota</taxon>
        <taxon>Alphaproteobacteria</taxon>
        <taxon>Hyphomonadales</taxon>
        <taxon>Hyphomonadaceae</taxon>
        <taxon>Hyphomonas</taxon>
    </lineage>
</organism>
<gene>
    <name evidence="7" type="ORF">HHI_04322</name>
</gene>
<evidence type="ECO:0000313" key="7">
    <source>
        <dbReference type="EMBL" id="KCZ95969.1"/>
    </source>
</evidence>
<evidence type="ECO:0008006" key="9">
    <source>
        <dbReference type="Google" id="ProtNLM"/>
    </source>
</evidence>
<dbReference type="RefSeq" id="WP_011646095.1">
    <property type="nucleotide sequence ID" value="NZ_ARYI01000002.1"/>
</dbReference>
<evidence type="ECO:0000256" key="4">
    <source>
        <dbReference type="ARBA" id="ARBA00022989"/>
    </source>
</evidence>
<dbReference type="PANTHER" id="PTHR21716:SF62">
    <property type="entry name" value="TRANSPORT PROTEIN YDBI-RELATED"/>
    <property type="match status" value="1"/>
</dbReference>
<feature type="transmembrane region" description="Helical" evidence="6">
    <location>
        <begin position="145"/>
        <end position="166"/>
    </location>
</feature>
<feature type="transmembrane region" description="Helical" evidence="6">
    <location>
        <begin position="203"/>
        <end position="224"/>
    </location>
</feature>
<dbReference type="AlphaFoldDB" id="A0A059FZ24"/>
<evidence type="ECO:0000256" key="1">
    <source>
        <dbReference type="ARBA" id="ARBA00004141"/>
    </source>
</evidence>
<evidence type="ECO:0000256" key="5">
    <source>
        <dbReference type="ARBA" id="ARBA00023136"/>
    </source>
</evidence>
<evidence type="ECO:0000313" key="8">
    <source>
        <dbReference type="Proteomes" id="UP000025061"/>
    </source>
</evidence>
<dbReference type="EMBL" id="ARYI01000002">
    <property type="protein sequence ID" value="KCZ95969.1"/>
    <property type="molecule type" value="Genomic_DNA"/>
</dbReference>
<dbReference type="Pfam" id="PF01594">
    <property type="entry name" value="AI-2E_transport"/>
    <property type="match status" value="1"/>
</dbReference>
<protein>
    <recommendedName>
        <fullName evidence="9">AI-2E family transporter</fullName>
    </recommendedName>
</protein>
<feature type="transmembrane region" description="Helical" evidence="6">
    <location>
        <begin position="12"/>
        <end position="30"/>
    </location>
</feature>
<reference evidence="7 8" key="1">
    <citation type="submission" date="2013-04" db="EMBL/GenBank/DDBJ databases">
        <title>Hyphomonas hirschiana VP5 Genome Sequencing.</title>
        <authorList>
            <person name="Lai Q."/>
            <person name="Shao Z."/>
        </authorList>
    </citation>
    <scope>NUCLEOTIDE SEQUENCE [LARGE SCALE GENOMIC DNA]</scope>
    <source>
        <strain evidence="7 8">VP5</strain>
    </source>
</reference>
<comment type="caution">
    <text evidence="7">The sequence shown here is derived from an EMBL/GenBank/DDBJ whole genome shotgun (WGS) entry which is preliminary data.</text>
</comment>
<proteinExistence type="inferred from homology"/>
<dbReference type="OrthoDB" id="5761230at2"/>
<keyword evidence="8" id="KW-1185">Reference proteome</keyword>
<feature type="transmembrane region" description="Helical" evidence="6">
    <location>
        <begin position="66"/>
        <end position="85"/>
    </location>
</feature>
<dbReference type="PATRIC" id="fig|1280951.3.peg.881"/>
<feature type="transmembrane region" description="Helical" evidence="6">
    <location>
        <begin position="230"/>
        <end position="250"/>
    </location>
</feature>
<dbReference type="Proteomes" id="UP000025061">
    <property type="component" value="Unassembled WGS sequence"/>
</dbReference>
<dbReference type="GO" id="GO:0055085">
    <property type="term" value="P:transmembrane transport"/>
    <property type="evidence" value="ECO:0007669"/>
    <property type="project" value="TreeGrafter"/>
</dbReference>
<feature type="transmembrane region" description="Helical" evidence="6">
    <location>
        <begin position="302"/>
        <end position="332"/>
    </location>
</feature>
<comment type="similarity">
    <text evidence="2">Belongs to the autoinducer-2 exporter (AI-2E) (TC 2.A.86) family.</text>
</comment>
<accession>A0A059FZ24</accession>